<sequence length="65" mass="7185">MQESSELSSSFPKFSNTPMAINIGITPKLHAIFSHISDFCEKNKSALGIWSEQASKSVHANFKKT</sequence>
<keyword evidence="2" id="KW-1185">Reference proteome</keyword>
<proteinExistence type="predicted"/>
<evidence type="ECO:0000313" key="1">
    <source>
        <dbReference type="EMBL" id="OAF69585.1"/>
    </source>
</evidence>
<evidence type="ECO:0000313" key="2">
    <source>
        <dbReference type="Proteomes" id="UP000078046"/>
    </source>
</evidence>
<accession>A0A177B5N3</accession>
<comment type="caution">
    <text evidence="1">The sequence shown here is derived from an EMBL/GenBank/DDBJ whole genome shotgun (WGS) entry which is preliminary data.</text>
</comment>
<dbReference type="OrthoDB" id="7699598at2759"/>
<name>A0A177B5N3_9BILA</name>
<dbReference type="Proteomes" id="UP000078046">
    <property type="component" value="Unassembled WGS sequence"/>
</dbReference>
<dbReference type="EMBL" id="LWCA01000259">
    <property type="protein sequence ID" value="OAF69585.1"/>
    <property type="molecule type" value="Genomic_DNA"/>
</dbReference>
<reference evidence="1 2" key="1">
    <citation type="submission" date="2016-04" db="EMBL/GenBank/DDBJ databases">
        <title>The genome of Intoshia linei affirms orthonectids as highly simplified spiralians.</title>
        <authorList>
            <person name="Mikhailov K.V."/>
            <person name="Slusarev G.S."/>
            <person name="Nikitin M.A."/>
            <person name="Logacheva M.D."/>
            <person name="Penin A."/>
            <person name="Aleoshin V."/>
            <person name="Panchin Y.V."/>
        </authorList>
    </citation>
    <scope>NUCLEOTIDE SEQUENCE [LARGE SCALE GENOMIC DNA]</scope>
    <source>
        <strain evidence="1">Intl2013</strain>
        <tissue evidence="1">Whole animal</tissue>
    </source>
</reference>
<dbReference type="AlphaFoldDB" id="A0A177B5N3"/>
<organism evidence="1 2">
    <name type="scientific">Intoshia linei</name>
    <dbReference type="NCBI Taxonomy" id="1819745"/>
    <lineage>
        <taxon>Eukaryota</taxon>
        <taxon>Metazoa</taxon>
        <taxon>Spiralia</taxon>
        <taxon>Lophotrochozoa</taxon>
        <taxon>Mesozoa</taxon>
        <taxon>Orthonectida</taxon>
        <taxon>Rhopaluridae</taxon>
        <taxon>Intoshia</taxon>
    </lineage>
</organism>
<gene>
    <name evidence="1" type="ORF">A3Q56_02684</name>
</gene>
<protein>
    <submittedName>
        <fullName evidence="1">Uncharacterized protein</fullName>
    </submittedName>
</protein>